<dbReference type="Proteomes" id="UP000289738">
    <property type="component" value="Chromosome B04"/>
</dbReference>
<evidence type="ECO:0000313" key="2">
    <source>
        <dbReference type="Proteomes" id="UP000289738"/>
    </source>
</evidence>
<accession>A0A444ZQF1</accession>
<proteinExistence type="predicted"/>
<protein>
    <submittedName>
        <fullName evidence="1">Uncharacterized protein</fullName>
    </submittedName>
</protein>
<dbReference type="EMBL" id="SDMP01000014">
    <property type="protein sequence ID" value="RYR16354.1"/>
    <property type="molecule type" value="Genomic_DNA"/>
</dbReference>
<gene>
    <name evidence="1" type="ORF">Ahy_B04g073352</name>
</gene>
<organism evidence="1 2">
    <name type="scientific">Arachis hypogaea</name>
    <name type="common">Peanut</name>
    <dbReference type="NCBI Taxonomy" id="3818"/>
    <lineage>
        <taxon>Eukaryota</taxon>
        <taxon>Viridiplantae</taxon>
        <taxon>Streptophyta</taxon>
        <taxon>Embryophyta</taxon>
        <taxon>Tracheophyta</taxon>
        <taxon>Spermatophyta</taxon>
        <taxon>Magnoliopsida</taxon>
        <taxon>eudicotyledons</taxon>
        <taxon>Gunneridae</taxon>
        <taxon>Pentapetalae</taxon>
        <taxon>rosids</taxon>
        <taxon>fabids</taxon>
        <taxon>Fabales</taxon>
        <taxon>Fabaceae</taxon>
        <taxon>Papilionoideae</taxon>
        <taxon>50 kb inversion clade</taxon>
        <taxon>dalbergioids sensu lato</taxon>
        <taxon>Dalbergieae</taxon>
        <taxon>Pterocarpus clade</taxon>
        <taxon>Arachis</taxon>
    </lineage>
</organism>
<dbReference type="AlphaFoldDB" id="A0A444ZQF1"/>
<sequence length="212" mass="23241">MSFTEFQNTIIQKLGLYCVKQVEKLFYRIPIFVTYDSFVIDSDEDLQFSEVRTPELLAKLVYVVCSSEDSNQNPQSSTIPAASGSMPLGASSFVHVIALETVLDTSPFFAADLNCNCDRKIGDNRPFGELVIMMAGTPIMVPIFEAGGASDGVEDVLRDDDNDDDDDDDDDVELTTIADDSDDDIAGVFQVAVVEHLVQELSSTPALFNFGR</sequence>
<comment type="caution">
    <text evidence="1">The sequence shown here is derived from an EMBL/GenBank/DDBJ whole genome shotgun (WGS) entry which is preliminary data.</text>
</comment>
<evidence type="ECO:0000313" key="1">
    <source>
        <dbReference type="EMBL" id="RYR16354.1"/>
    </source>
</evidence>
<reference evidence="1 2" key="1">
    <citation type="submission" date="2019-01" db="EMBL/GenBank/DDBJ databases">
        <title>Sequencing of cultivated peanut Arachis hypogaea provides insights into genome evolution and oil improvement.</title>
        <authorList>
            <person name="Chen X."/>
        </authorList>
    </citation>
    <scope>NUCLEOTIDE SEQUENCE [LARGE SCALE GENOMIC DNA]</scope>
    <source>
        <strain evidence="2">cv. Fuhuasheng</strain>
        <tissue evidence="1">Leaves</tissue>
    </source>
</reference>
<keyword evidence="2" id="KW-1185">Reference proteome</keyword>
<name>A0A444ZQF1_ARAHY</name>